<dbReference type="Pfam" id="PF04235">
    <property type="entry name" value="DUF418"/>
    <property type="match status" value="1"/>
</dbReference>
<keyword evidence="1" id="KW-0472">Membrane</keyword>
<feature type="transmembrane region" description="Helical" evidence="1">
    <location>
        <begin position="263"/>
        <end position="281"/>
    </location>
</feature>
<dbReference type="EMBL" id="BMWG01000011">
    <property type="protein sequence ID" value="GGZ39844.1"/>
    <property type="molecule type" value="Genomic_DNA"/>
</dbReference>
<feature type="transmembrane region" description="Helical" evidence="1">
    <location>
        <begin position="293"/>
        <end position="317"/>
    </location>
</feature>
<evidence type="ECO:0000313" key="4">
    <source>
        <dbReference type="EMBL" id="GGZ39844.1"/>
    </source>
</evidence>
<protein>
    <recommendedName>
        <fullName evidence="6">DUF418 domain-containing protein</fullName>
    </recommendedName>
</protein>
<evidence type="ECO:0000259" key="2">
    <source>
        <dbReference type="Pfam" id="PF04235"/>
    </source>
</evidence>
<evidence type="ECO:0000259" key="3">
    <source>
        <dbReference type="Pfam" id="PF07786"/>
    </source>
</evidence>
<dbReference type="InterPro" id="IPR052529">
    <property type="entry name" value="Bact_Transport_Assoc"/>
</dbReference>
<dbReference type="AlphaFoldDB" id="A0A918QCJ6"/>
<sequence>MSSTTDGRSSTERTGERLEAGQGQVRRIADVDALRGFALLGILLVNFSVMATTHHGGGLVDASFDGPLHQAWRYLSTVLLESKFYLLFSFLFGYSFTLQIRSAERAGARPVPRFLRRCAALLVIGVLHATLLYPGDILITYSILGVVLLTVRGIRPRTAVRASISVFVFCAVAFLVLGWLTWAGHLDMGGDPSRADALAAQEALRGGFGSVVGQFVSEQPGGALMTVVVQGTPAFAAFLLGLAAGKRKVLADPLRHRDLLRRIQRVGFPVGLAGSVVYAHLAKSDTGMETTGLAMAVNMLTAPLLSAAYAATVLRMLSGGRHDRLGRALAPAGRMALTNYLTQSLVMALLFTGYGFALVGRVAPVLVTAIALTLFAVQLVISRWWLSTHAYGPVEWVLRAVTNARRPRWRQRARTESG</sequence>
<feature type="domain" description="Heparan-alpha-glucosaminide N-acetyltransferase catalytic" evidence="3">
    <location>
        <begin position="27"/>
        <end position="181"/>
    </location>
</feature>
<keyword evidence="1" id="KW-1133">Transmembrane helix</keyword>
<comment type="caution">
    <text evidence="4">The sequence shown here is derived from an EMBL/GenBank/DDBJ whole genome shotgun (WGS) entry which is preliminary data.</text>
</comment>
<keyword evidence="5" id="KW-1185">Reference proteome</keyword>
<evidence type="ECO:0000313" key="5">
    <source>
        <dbReference type="Proteomes" id="UP000630936"/>
    </source>
</evidence>
<dbReference type="InterPro" id="IPR007349">
    <property type="entry name" value="DUF418"/>
</dbReference>
<feature type="transmembrane region" description="Helical" evidence="1">
    <location>
        <begin position="362"/>
        <end position="381"/>
    </location>
</feature>
<feature type="transmembrane region" description="Helical" evidence="1">
    <location>
        <begin position="114"/>
        <end position="131"/>
    </location>
</feature>
<evidence type="ECO:0008006" key="6">
    <source>
        <dbReference type="Google" id="ProtNLM"/>
    </source>
</evidence>
<feature type="transmembrane region" description="Helical" evidence="1">
    <location>
        <begin position="33"/>
        <end position="51"/>
    </location>
</feature>
<feature type="transmembrane region" description="Helical" evidence="1">
    <location>
        <begin position="223"/>
        <end position="242"/>
    </location>
</feature>
<dbReference type="Pfam" id="PF07786">
    <property type="entry name" value="HGSNAT_cat"/>
    <property type="match status" value="1"/>
</dbReference>
<dbReference type="InterPro" id="IPR012429">
    <property type="entry name" value="HGSNAT_cat"/>
</dbReference>
<feature type="transmembrane region" description="Helical" evidence="1">
    <location>
        <begin position="166"/>
        <end position="184"/>
    </location>
</feature>
<organism evidence="4 5">
    <name type="scientific">Streptomyces inusitatus</name>
    <dbReference type="NCBI Taxonomy" id="68221"/>
    <lineage>
        <taxon>Bacteria</taxon>
        <taxon>Bacillati</taxon>
        <taxon>Actinomycetota</taxon>
        <taxon>Actinomycetes</taxon>
        <taxon>Kitasatosporales</taxon>
        <taxon>Streptomycetaceae</taxon>
        <taxon>Streptomyces</taxon>
    </lineage>
</organism>
<name>A0A918QCJ6_9ACTN</name>
<feature type="transmembrane region" description="Helical" evidence="1">
    <location>
        <begin position="137"/>
        <end position="154"/>
    </location>
</feature>
<dbReference type="RefSeq" id="WP_190124281.1">
    <property type="nucleotide sequence ID" value="NZ_BMWG01000011.1"/>
</dbReference>
<reference evidence="4" key="1">
    <citation type="journal article" date="2014" name="Int. J. Syst. Evol. Microbiol.">
        <title>Complete genome sequence of Corynebacterium casei LMG S-19264T (=DSM 44701T), isolated from a smear-ripened cheese.</title>
        <authorList>
            <consortium name="US DOE Joint Genome Institute (JGI-PGF)"/>
            <person name="Walter F."/>
            <person name="Albersmeier A."/>
            <person name="Kalinowski J."/>
            <person name="Ruckert C."/>
        </authorList>
    </citation>
    <scope>NUCLEOTIDE SEQUENCE</scope>
    <source>
        <strain evidence="4">JCM 4988</strain>
    </source>
</reference>
<evidence type="ECO:0000256" key="1">
    <source>
        <dbReference type="SAM" id="Phobius"/>
    </source>
</evidence>
<dbReference type="Proteomes" id="UP000630936">
    <property type="component" value="Unassembled WGS sequence"/>
</dbReference>
<reference evidence="4" key="2">
    <citation type="submission" date="2020-09" db="EMBL/GenBank/DDBJ databases">
        <authorList>
            <person name="Sun Q."/>
            <person name="Ohkuma M."/>
        </authorList>
    </citation>
    <scope>NUCLEOTIDE SEQUENCE</scope>
    <source>
        <strain evidence="4">JCM 4988</strain>
    </source>
</reference>
<dbReference type="PANTHER" id="PTHR30590">
    <property type="entry name" value="INNER MEMBRANE PROTEIN"/>
    <property type="match status" value="1"/>
</dbReference>
<dbReference type="PANTHER" id="PTHR30590:SF2">
    <property type="entry name" value="INNER MEMBRANE PROTEIN"/>
    <property type="match status" value="1"/>
</dbReference>
<feature type="transmembrane region" description="Helical" evidence="1">
    <location>
        <begin position="337"/>
        <end position="356"/>
    </location>
</feature>
<gene>
    <name evidence="4" type="ORF">GCM10010387_37760</name>
</gene>
<accession>A0A918QCJ6</accession>
<feature type="transmembrane region" description="Helical" evidence="1">
    <location>
        <begin position="71"/>
        <end position="94"/>
    </location>
</feature>
<proteinExistence type="predicted"/>
<keyword evidence="1" id="KW-0812">Transmembrane</keyword>
<feature type="domain" description="DUF418" evidence="2">
    <location>
        <begin position="244"/>
        <end position="403"/>
    </location>
</feature>